<accession>A0ABP5V750</accession>
<sequence>MRDARELSGAWADFQRHGFAPPGPGAAQVVARYWWARWDLRGQPDYVQLIVPYPSVQLTFGEGAPMVRGVARGRVRRTLSGLGSVFGVTFRPGIFRRFLGAPVDSVTDRAVPAAAVFGDALPAVQLSTVAAFEDFLQACPAPPDPDGDEVASWMADIAASPGLLRVEHLTRRYGVPTRRLQRLFADHVGVGPKWVLRRYRLHEVTQRMAARAPIDWAGLAADLGYADQAHLVRDFTRMYGESPTAYAARY</sequence>
<dbReference type="Pfam" id="PF12833">
    <property type="entry name" value="HTH_18"/>
    <property type="match status" value="1"/>
</dbReference>
<keyword evidence="2" id="KW-0238">DNA-binding</keyword>
<feature type="domain" description="HTH araC/xylS-type" evidence="4">
    <location>
        <begin position="148"/>
        <end position="249"/>
    </location>
</feature>
<dbReference type="SUPFAM" id="SSF46689">
    <property type="entry name" value="Homeodomain-like"/>
    <property type="match status" value="1"/>
</dbReference>
<keyword evidence="3" id="KW-0804">Transcription</keyword>
<evidence type="ECO:0000256" key="3">
    <source>
        <dbReference type="ARBA" id="ARBA00023163"/>
    </source>
</evidence>
<evidence type="ECO:0000259" key="4">
    <source>
        <dbReference type="PROSITE" id="PS01124"/>
    </source>
</evidence>
<name>A0ABP5V750_9ACTN</name>
<evidence type="ECO:0000313" key="6">
    <source>
        <dbReference type="Proteomes" id="UP001501444"/>
    </source>
</evidence>
<keyword evidence="1" id="KW-0805">Transcription regulation</keyword>
<evidence type="ECO:0000256" key="2">
    <source>
        <dbReference type="ARBA" id="ARBA00023125"/>
    </source>
</evidence>
<proteinExistence type="predicted"/>
<dbReference type="SMART" id="SM00342">
    <property type="entry name" value="HTH_ARAC"/>
    <property type="match status" value="1"/>
</dbReference>
<organism evidence="5 6">
    <name type="scientific">Dactylosporangium salmoneum</name>
    <dbReference type="NCBI Taxonomy" id="53361"/>
    <lineage>
        <taxon>Bacteria</taxon>
        <taxon>Bacillati</taxon>
        <taxon>Actinomycetota</taxon>
        <taxon>Actinomycetes</taxon>
        <taxon>Micromonosporales</taxon>
        <taxon>Micromonosporaceae</taxon>
        <taxon>Dactylosporangium</taxon>
    </lineage>
</organism>
<dbReference type="RefSeq" id="WP_344620863.1">
    <property type="nucleotide sequence ID" value="NZ_BAAARV010000142.1"/>
</dbReference>
<dbReference type="InterPro" id="IPR046532">
    <property type="entry name" value="DUF6597"/>
</dbReference>
<gene>
    <name evidence="5" type="ORF">GCM10010170_110810</name>
</gene>
<dbReference type="InterPro" id="IPR009057">
    <property type="entry name" value="Homeodomain-like_sf"/>
</dbReference>
<dbReference type="Pfam" id="PF20240">
    <property type="entry name" value="DUF6597"/>
    <property type="match status" value="1"/>
</dbReference>
<dbReference type="Gene3D" id="1.10.10.60">
    <property type="entry name" value="Homeodomain-like"/>
    <property type="match status" value="1"/>
</dbReference>
<dbReference type="Proteomes" id="UP001501444">
    <property type="component" value="Unassembled WGS sequence"/>
</dbReference>
<comment type="caution">
    <text evidence="5">The sequence shown here is derived from an EMBL/GenBank/DDBJ whole genome shotgun (WGS) entry which is preliminary data.</text>
</comment>
<keyword evidence="6" id="KW-1185">Reference proteome</keyword>
<dbReference type="InterPro" id="IPR050204">
    <property type="entry name" value="AraC_XylS_family_regulators"/>
</dbReference>
<evidence type="ECO:0000256" key="1">
    <source>
        <dbReference type="ARBA" id="ARBA00023015"/>
    </source>
</evidence>
<dbReference type="PANTHER" id="PTHR46796">
    <property type="entry name" value="HTH-TYPE TRANSCRIPTIONAL ACTIVATOR RHAS-RELATED"/>
    <property type="match status" value="1"/>
</dbReference>
<dbReference type="PROSITE" id="PS01124">
    <property type="entry name" value="HTH_ARAC_FAMILY_2"/>
    <property type="match status" value="1"/>
</dbReference>
<protein>
    <submittedName>
        <fullName evidence="5">Helix-turn-helix domain-containing protein</fullName>
    </submittedName>
</protein>
<dbReference type="EMBL" id="BAAARV010000142">
    <property type="protein sequence ID" value="GAA2395691.1"/>
    <property type="molecule type" value="Genomic_DNA"/>
</dbReference>
<evidence type="ECO:0000313" key="5">
    <source>
        <dbReference type="EMBL" id="GAA2395691.1"/>
    </source>
</evidence>
<dbReference type="InterPro" id="IPR018060">
    <property type="entry name" value="HTH_AraC"/>
</dbReference>
<reference evidence="6" key="1">
    <citation type="journal article" date="2019" name="Int. J. Syst. Evol. Microbiol.">
        <title>The Global Catalogue of Microorganisms (GCM) 10K type strain sequencing project: providing services to taxonomists for standard genome sequencing and annotation.</title>
        <authorList>
            <consortium name="The Broad Institute Genomics Platform"/>
            <consortium name="The Broad Institute Genome Sequencing Center for Infectious Disease"/>
            <person name="Wu L."/>
            <person name="Ma J."/>
        </authorList>
    </citation>
    <scope>NUCLEOTIDE SEQUENCE [LARGE SCALE GENOMIC DNA]</scope>
    <source>
        <strain evidence="6">JCM 3272</strain>
    </source>
</reference>